<gene>
    <name evidence="4" type="ORF">M3202_18680</name>
</gene>
<name>A0A9X2IS09_9BACI</name>
<keyword evidence="5" id="KW-1185">Reference proteome</keyword>
<dbReference type="AlphaFoldDB" id="A0A9X2IS09"/>
<sequence length="238" mass="26586">MKVAIVTGGGSGIGRAVALELAKENYAVAVADIEETKAQQVAAAIEKEGGEAIALQVDIKEESAIQEMVENAYQRFGRLNVLVNNAGINFTHSVEDCTVEEFDECIAVNFRGHYLASKYSIPYLKEEENNAIIHISSTHAMRTQPRFFPYNASKSAILAMTRSMAIDLSAYRIRVNAICPGFIKTTILSPDIYQEDGAYMKKIMKYHPSGRVGNPEMSRMRLLFWFPTKLLLLMVRRL</sequence>
<dbReference type="PANTHER" id="PTHR42760">
    <property type="entry name" value="SHORT-CHAIN DEHYDROGENASES/REDUCTASES FAMILY MEMBER"/>
    <property type="match status" value="1"/>
</dbReference>
<organism evidence="4 5">
    <name type="scientific">Halalkalibacter oceani</name>
    <dbReference type="NCBI Taxonomy" id="1653776"/>
    <lineage>
        <taxon>Bacteria</taxon>
        <taxon>Bacillati</taxon>
        <taxon>Bacillota</taxon>
        <taxon>Bacilli</taxon>
        <taxon>Bacillales</taxon>
        <taxon>Bacillaceae</taxon>
        <taxon>Halalkalibacter</taxon>
    </lineage>
</organism>
<evidence type="ECO:0000256" key="2">
    <source>
        <dbReference type="ARBA" id="ARBA00023002"/>
    </source>
</evidence>
<dbReference type="Pfam" id="PF00106">
    <property type="entry name" value="adh_short"/>
    <property type="match status" value="1"/>
</dbReference>
<dbReference type="InterPro" id="IPR002347">
    <property type="entry name" value="SDR_fam"/>
</dbReference>
<dbReference type="SUPFAM" id="SSF51735">
    <property type="entry name" value="NAD(P)-binding Rossmann-fold domains"/>
    <property type="match status" value="1"/>
</dbReference>
<evidence type="ECO:0000313" key="5">
    <source>
        <dbReference type="Proteomes" id="UP001139179"/>
    </source>
</evidence>
<comment type="similarity">
    <text evidence="1 3">Belongs to the short-chain dehydrogenases/reductases (SDR) family.</text>
</comment>
<dbReference type="GO" id="GO:0008206">
    <property type="term" value="P:bile acid metabolic process"/>
    <property type="evidence" value="ECO:0007669"/>
    <property type="project" value="UniProtKB-ARBA"/>
</dbReference>
<dbReference type="Proteomes" id="UP001139179">
    <property type="component" value="Unassembled WGS sequence"/>
</dbReference>
<dbReference type="Gene3D" id="3.40.50.720">
    <property type="entry name" value="NAD(P)-binding Rossmann-like Domain"/>
    <property type="match status" value="1"/>
</dbReference>
<protein>
    <submittedName>
        <fullName evidence="4">SDR family oxidoreductase</fullName>
    </submittedName>
</protein>
<dbReference type="PROSITE" id="PS00061">
    <property type="entry name" value="ADH_SHORT"/>
    <property type="match status" value="1"/>
</dbReference>
<comment type="caution">
    <text evidence="4">The sequence shown here is derived from an EMBL/GenBank/DDBJ whole genome shotgun (WGS) entry which is preliminary data.</text>
</comment>
<dbReference type="PRINTS" id="PR00080">
    <property type="entry name" value="SDRFAMILY"/>
</dbReference>
<dbReference type="GO" id="GO:0016616">
    <property type="term" value="F:oxidoreductase activity, acting on the CH-OH group of donors, NAD or NADP as acceptor"/>
    <property type="evidence" value="ECO:0007669"/>
    <property type="project" value="TreeGrafter"/>
</dbReference>
<dbReference type="PANTHER" id="PTHR42760:SF124">
    <property type="entry name" value="SHORT-CHAIN DEHYDROGENASE_REDUCTASE"/>
    <property type="match status" value="1"/>
</dbReference>
<dbReference type="PRINTS" id="PR00081">
    <property type="entry name" value="GDHRDH"/>
</dbReference>
<keyword evidence="2" id="KW-0560">Oxidoreductase</keyword>
<evidence type="ECO:0000256" key="1">
    <source>
        <dbReference type="ARBA" id="ARBA00006484"/>
    </source>
</evidence>
<proteinExistence type="inferred from homology"/>
<evidence type="ECO:0000313" key="4">
    <source>
        <dbReference type="EMBL" id="MCM3716078.1"/>
    </source>
</evidence>
<evidence type="ECO:0000256" key="3">
    <source>
        <dbReference type="RuleBase" id="RU000363"/>
    </source>
</evidence>
<dbReference type="FunFam" id="3.40.50.720:FF:000084">
    <property type="entry name" value="Short-chain dehydrogenase reductase"/>
    <property type="match status" value="1"/>
</dbReference>
<dbReference type="CDD" id="cd05233">
    <property type="entry name" value="SDR_c"/>
    <property type="match status" value="1"/>
</dbReference>
<accession>A0A9X2IS09</accession>
<reference evidence="4" key="1">
    <citation type="submission" date="2022-05" db="EMBL/GenBank/DDBJ databases">
        <title>Comparative Genomics of Spacecraft Associated Microbes.</title>
        <authorList>
            <person name="Tran M.T."/>
            <person name="Wright A."/>
            <person name="Seuylemezian A."/>
            <person name="Eisen J."/>
            <person name="Coil D."/>
        </authorList>
    </citation>
    <scope>NUCLEOTIDE SEQUENCE</scope>
    <source>
        <strain evidence="4">214.1.1</strain>
    </source>
</reference>
<dbReference type="InterPro" id="IPR036291">
    <property type="entry name" value="NAD(P)-bd_dom_sf"/>
</dbReference>
<dbReference type="EMBL" id="JAMBOL010000028">
    <property type="protein sequence ID" value="MCM3716078.1"/>
    <property type="molecule type" value="Genomic_DNA"/>
</dbReference>
<dbReference type="InterPro" id="IPR020904">
    <property type="entry name" value="Sc_DH/Rdtase_CS"/>
</dbReference>